<dbReference type="GO" id="GO:0005737">
    <property type="term" value="C:cytoplasm"/>
    <property type="evidence" value="ECO:0007669"/>
    <property type="project" value="TreeGrafter"/>
</dbReference>
<feature type="compositionally biased region" description="Low complexity" evidence="6">
    <location>
        <begin position="186"/>
        <end position="201"/>
    </location>
</feature>
<dbReference type="EMBL" id="UFQT01000047">
    <property type="protein sequence ID" value="SSX18943.1"/>
    <property type="molecule type" value="Genomic_DNA"/>
</dbReference>
<dbReference type="SUPFAM" id="SSF57863">
    <property type="entry name" value="ArfGap/RecO-like zinc finger"/>
    <property type="match status" value="1"/>
</dbReference>
<feature type="region of interest" description="Disordered" evidence="6">
    <location>
        <begin position="133"/>
        <end position="154"/>
    </location>
</feature>
<keyword evidence="1" id="KW-0479">Metal-binding</keyword>
<keyword evidence="3 5" id="KW-0863">Zinc-finger</keyword>
<sequence>MALAQRKKQDDKILKLLREVANLPGNKHCFDCGEKGTTYVNSTIGSFVCTTCSGILRGLTPPHRVKSISMATFTQEEIDFLKAHGNAECAKTWLGLWEAKRAIKQDHRDFMIDKYERKRYYLEPASPLMSIPSGRQLANNSQNSTVNNNCNKNLNASQHKADVDNLAVLKSINLTPPSSSHRINKPPQSLQNQQNSNGSPLFKTVGPRALNGHRVNGSGGSGTNSNSSTGSDANNKSANKFTPDTDFVADFSKIDLFSSETTTSTNNNVNNNNNHNNGSSLVNNHNNNNNRNGFVMLNGGDNKLDGATKISSNNNKNGVFENFADFEHNQIYNAAEDPLQIFSNVNFFGNMPLSQTSVHSTQQNDYGAKLMSNSPSAIISSNQQLQNNNNNNSIFDFDFINKSLNNNVSLHQQQQQQHQWNYWQAFPYKDNYNNSKNCNVSNLNNNIQQYQETPQMSPFSSSLNFNNNNTTQNQSVFSPPPLPTQSESSNRWSLPMSVGSGSSLSSSTTFNSSSSINSTPSADKYAALKDLDEQFKEIKILEGADSTPTGTNNQNNFANPFKNPTLLQSTLNSNAINANNNSNAWNNSFQVQPEISNNKNGILPSTNGFATQFTNYSQTNGNGFMPNQSQLFNGNSGWPVTGQNMMMNGKMGGFNVTSNGNYGFGQNNCFSNPFTAQAGTVNSNNPFL</sequence>
<feature type="compositionally biased region" description="Low complexity" evidence="6">
    <location>
        <begin position="552"/>
        <end position="564"/>
    </location>
</feature>
<feature type="compositionally biased region" description="Low complexity" evidence="6">
    <location>
        <begin position="457"/>
        <end position="477"/>
    </location>
</feature>
<evidence type="ECO:0000313" key="8">
    <source>
        <dbReference type="EMBL" id="SSX18943.1"/>
    </source>
</evidence>
<dbReference type="PANTHER" id="PTHR46134:SF3">
    <property type="entry name" value="ARFGAP WITH FG REPEATS 1"/>
    <property type="match status" value="1"/>
</dbReference>
<dbReference type="FunFam" id="1.10.220.150:FF:000005">
    <property type="entry name" value="Arf-GAP domain and FG repeat-containing protein 1"/>
    <property type="match status" value="1"/>
</dbReference>
<evidence type="ECO:0000256" key="3">
    <source>
        <dbReference type="ARBA" id="ARBA00022771"/>
    </source>
</evidence>
<dbReference type="GO" id="GO:0016020">
    <property type="term" value="C:membrane"/>
    <property type="evidence" value="ECO:0007669"/>
    <property type="project" value="TreeGrafter"/>
</dbReference>
<evidence type="ECO:0000259" key="7">
    <source>
        <dbReference type="PROSITE" id="PS50115"/>
    </source>
</evidence>
<dbReference type="Gene3D" id="1.10.220.150">
    <property type="entry name" value="Arf GTPase activating protein"/>
    <property type="match status" value="1"/>
</dbReference>
<dbReference type="PRINTS" id="PR00405">
    <property type="entry name" value="REVINTRACTNG"/>
</dbReference>
<dbReference type="SMART" id="SM00105">
    <property type="entry name" value="ArfGap"/>
    <property type="match status" value="1"/>
</dbReference>
<feature type="domain" description="Arf-GAP" evidence="7">
    <location>
        <begin position="11"/>
        <end position="129"/>
    </location>
</feature>
<keyword evidence="4" id="KW-0862">Zinc</keyword>
<accession>A0A336LQK8</accession>
<dbReference type="GO" id="GO:0005096">
    <property type="term" value="F:GTPase activator activity"/>
    <property type="evidence" value="ECO:0007669"/>
    <property type="project" value="InterPro"/>
</dbReference>
<evidence type="ECO:0000256" key="2">
    <source>
        <dbReference type="ARBA" id="ARBA00022737"/>
    </source>
</evidence>
<name>A0A336LQK8_CULSO</name>
<dbReference type="VEuPathDB" id="VectorBase:CSON011186"/>
<organism evidence="8">
    <name type="scientific">Culicoides sonorensis</name>
    <name type="common">Biting midge</name>
    <dbReference type="NCBI Taxonomy" id="179676"/>
    <lineage>
        <taxon>Eukaryota</taxon>
        <taxon>Metazoa</taxon>
        <taxon>Ecdysozoa</taxon>
        <taxon>Arthropoda</taxon>
        <taxon>Hexapoda</taxon>
        <taxon>Insecta</taxon>
        <taxon>Pterygota</taxon>
        <taxon>Neoptera</taxon>
        <taxon>Endopterygota</taxon>
        <taxon>Diptera</taxon>
        <taxon>Nematocera</taxon>
        <taxon>Chironomoidea</taxon>
        <taxon>Ceratopogonidae</taxon>
        <taxon>Ceratopogoninae</taxon>
        <taxon>Culicoides</taxon>
        <taxon>Monoculicoides</taxon>
    </lineage>
</organism>
<evidence type="ECO:0000256" key="1">
    <source>
        <dbReference type="ARBA" id="ARBA00022723"/>
    </source>
</evidence>
<reference evidence="8" key="1">
    <citation type="submission" date="2018-07" db="EMBL/GenBank/DDBJ databases">
        <authorList>
            <person name="Quirk P.G."/>
            <person name="Krulwich T.A."/>
        </authorList>
    </citation>
    <scope>NUCLEOTIDE SEQUENCE</scope>
</reference>
<evidence type="ECO:0000256" key="5">
    <source>
        <dbReference type="PROSITE-ProRule" id="PRU00288"/>
    </source>
</evidence>
<dbReference type="Pfam" id="PF01412">
    <property type="entry name" value="ArfGap"/>
    <property type="match status" value="1"/>
</dbReference>
<feature type="region of interest" description="Disordered" evidence="6">
    <location>
        <begin position="262"/>
        <end position="291"/>
    </location>
</feature>
<evidence type="ECO:0000256" key="6">
    <source>
        <dbReference type="SAM" id="MobiDB-lite"/>
    </source>
</evidence>
<dbReference type="InterPro" id="IPR052248">
    <property type="entry name" value="Arf-GAP_FG-repeat_protein"/>
</dbReference>
<dbReference type="AlphaFoldDB" id="A0A336LQK8"/>
<feature type="region of interest" description="Disordered" evidence="6">
    <location>
        <begin position="174"/>
        <end position="238"/>
    </location>
</feature>
<keyword evidence="2" id="KW-0677">Repeat</keyword>
<feature type="region of interest" description="Disordered" evidence="6">
    <location>
        <begin position="454"/>
        <end position="498"/>
    </location>
</feature>
<feature type="region of interest" description="Disordered" evidence="6">
    <location>
        <begin position="542"/>
        <end position="565"/>
    </location>
</feature>
<gene>
    <name evidence="8" type="primary">CSON011186</name>
</gene>
<dbReference type="InterPro" id="IPR038508">
    <property type="entry name" value="ArfGAP_dom_sf"/>
</dbReference>
<dbReference type="InterPro" id="IPR001164">
    <property type="entry name" value="ArfGAP_dom"/>
</dbReference>
<feature type="compositionally biased region" description="Low complexity" evidence="6">
    <location>
        <begin position="266"/>
        <end position="291"/>
    </location>
</feature>
<protein>
    <submittedName>
        <fullName evidence="8">CSON011186 protein</fullName>
    </submittedName>
</protein>
<proteinExistence type="predicted"/>
<dbReference type="GO" id="GO:0008270">
    <property type="term" value="F:zinc ion binding"/>
    <property type="evidence" value="ECO:0007669"/>
    <property type="project" value="UniProtKB-KW"/>
</dbReference>
<dbReference type="InterPro" id="IPR037278">
    <property type="entry name" value="ARFGAP/RecO"/>
</dbReference>
<dbReference type="CDD" id="cd08838">
    <property type="entry name" value="ArfGap_AGFG"/>
    <property type="match status" value="1"/>
</dbReference>
<dbReference type="PANTHER" id="PTHR46134">
    <property type="entry name" value="DRONGO, ISOFORM F"/>
    <property type="match status" value="1"/>
</dbReference>
<feature type="compositionally biased region" description="Low complexity" evidence="6">
    <location>
        <begin position="139"/>
        <end position="154"/>
    </location>
</feature>
<dbReference type="PROSITE" id="PS50115">
    <property type="entry name" value="ARFGAP"/>
    <property type="match status" value="1"/>
</dbReference>
<evidence type="ECO:0000256" key="4">
    <source>
        <dbReference type="ARBA" id="ARBA00022833"/>
    </source>
</evidence>